<dbReference type="InterPro" id="IPR058913">
    <property type="entry name" value="Integrase_dom_put"/>
</dbReference>
<comment type="caution">
    <text evidence="2">The sequence shown here is derived from an EMBL/GenBank/DDBJ whole genome shotgun (WGS) entry which is preliminary data.</text>
</comment>
<evidence type="ECO:0000313" key="3">
    <source>
        <dbReference type="Proteomes" id="UP000289886"/>
    </source>
</evidence>
<dbReference type="PANTHER" id="PTHR46791">
    <property type="entry name" value="EXPRESSED PROTEIN"/>
    <property type="match status" value="1"/>
</dbReference>
<sequence length="486" mass="56027">MGEQEQIDRDCTVRVDHNKLVTGEQEQIDRDCTVRADYNKLVKGEQEQIDRDCTVREDHNKLVMGEQEQIDRDCTVRVDHNKLVMGEQEQIDRDCTVRADYNKLVKGEQEQIDRDCTVRADHNKLVMGEQEQIDRDCTVRVDHNKLVTGEQEQIDRDCTVRADHNKLVMGMQEQIDQDCTGVDQVCLLINRLFDAVRTVYGEVDQRLAPRSQFEFLFNSPLESTRGRPSERTLIRRRQQYGMTGENYANISNSELDNIIREILRETPNAGGNYVQEGVSRYGLPLRVRGDRGGENIDVARYMIMSRGRNRGSFIAGRSVHNQRIERLWGEVNRVVSEFYRQLFMYMENIGILDSTNEVDLCALHFVYIPRIGNSVQEFTRQWNYHRLSTVQSMSPLALWHSGILSNLTTVNSQDLLSGIDNYGIDHAGPITANEADTYIHVPHNTVQMSAENHRELLSLCDPLSDDDNSGINHYLFVLDYVINNVR</sequence>
<dbReference type="Pfam" id="PF24764">
    <property type="entry name" value="rva_4"/>
    <property type="match status" value="1"/>
</dbReference>
<keyword evidence="3" id="KW-1185">Reference proteome</keyword>
<accession>A0A444URS8</accession>
<name>A0A444URS8_ACIRT</name>
<protein>
    <recommendedName>
        <fullName evidence="1">Integrase core domain-containing protein</fullName>
    </recommendedName>
</protein>
<dbReference type="PANTHER" id="PTHR46791:SF4">
    <property type="match status" value="1"/>
</dbReference>
<organism evidence="2 3">
    <name type="scientific">Acipenser ruthenus</name>
    <name type="common">Sterlet sturgeon</name>
    <dbReference type="NCBI Taxonomy" id="7906"/>
    <lineage>
        <taxon>Eukaryota</taxon>
        <taxon>Metazoa</taxon>
        <taxon>Chordata</taxon>
        <taxon>Craniata</taxon>
        <taxon>Vertebrata</taxon>
        <taxon>Euteleostomi</taxon>
        <taxon>Actinopterygii</taxon>
        <taxon>Chondrostei</taxon>
        <taxon>Acipenseriformes</taxon>
        <taxon>Acipenseridae</taxon>
        <taxon>Acipenser</taxon>
    </lineage>
</organism>
<feature type="domain" description="Integrase core" evidence="1">
    <location>
        <begin position="275"/>
        <end position="409"/>
    </location>
</feature>
<gene>
    <name evidence="2" type="ORF">EOD39_21764</name>
</gene>
<evidence type="ECO:0000259" key="1">
    <source>
        <dbReference type="Pfam" id="PF24764"/>
    </source>
</evidence>
<reference evidence="2 3" key="1">
    <citation type="submission" date="2019-01" db="EMBL/GenBank/DDBJ databases">
        <title>Draft Genome and Complete Hox-Cluster Characterization of the Sterlet Sturgeon (Acipenser ruthenus).</title>
        <authorList>
            <person name="Wei Q."/>
        </authorList>
    </citation>
    <scope>NUCLEOTIDE SEQUENCE [LARGE SCALE GENOMIC DNA]</scope>
    <source>
        <strain evidence="2">WHYD16114868_AA</strain>
        <tissue evidence="2">Blood</tissue>
    </source>
</reference>
<dbReference type="Proteomes" id="UP000289886">
    <property type="component" value="Unassembled WGS sequence"/>
</dbReference>
<proteinExistence type="predicted"/>
<dbReference type="EMBL" id="SCEB01012000">
    <property type="protein sequence ID" value="RXM90870.1"/>
    <property type="molecule type" value="Genomic_DNA"/>
</dbReference>
<dbReference type="AlphaFoldDB" id="A0A444URS8"/>
<evidence type="ECO:0000313" key="2">
    <source>
        <dbReference type="EMBL" id="RXM90870.1"/>
    </source>
</evidence>